<dbReference type="InterPro" id="IPR020610">
    <property type="entry name" value="Thiolase_AS"/>
</dbReference>
<dbReference type="PROSITE" id="PS00099">
    <property type="entry name" value="THIOLASE_3"/>
    <property type="match status" value="1"/>
</dbReference>
<dbReference type="InterPro" id="IPR020617">
    <property type="entry name" value="Thiolase_C"/>
</dbReference>
<evidence type="ECO:0000256" key="2">
    <source>
        <dbReference type="ARBA" id="ARBA00022695"/>
    </source>
</evidence>
<dbReference type="InterPro" id="IPR011779">
    <property type="entry name" value="SO4_adenylTrfase_lsu"/>
</dbReference>
<dbReference type="SUPFAM" id="SSF53901">
    <property type="entry name" value="Thiolase-like"/>
    <property type="match status" value="1"/>
</dbReference>
<dbReference type="SUPFAM" id="SSF50447">
    <property type="entry name" value="Translation proteins"/>
    <property type="match status" value="1"/>
</dbReference>
<dbReference type="InterPro" id="IPR050100">
    <property type="entry name" value="TRAFAC_GTPase_members"/>
</dbReference>
<comment type="subunit">
    <text evidence="7">Heterodimer composed of CysD, the smaller subunit, and CysN.</text>
</comment>
<dbReference type="InterPro" id="IPR054696">
    <property type="entry name" value="GTP-eEF1A_C"/>
</dbReference>
<evidence type="ECO:0000313" key="8">
    <source>
        <dbReference type="EMBL" id="HBA4248536.1"/>
    </source>
</evidence>
<dbReference type="GO" id="GO:0000103">
    <property type="term" value="P:sulfate assimilation"/>
    <property type="evidence" value="ECO:0007669"/>
    <property type="project" value="UniProtKB-UniRule"/>
</dbReference>
<dbReference type="NCBIfam" id="NF004035">
    <property type="entry name" value="PRK05506.1"/>
    <property type="match status" value="1"/>
</dbReference>
<dbReference type="InterPro" id="IPR044138">
    <property type="entry name" value="CysN_II"/>
</dbReference>
<comment type="similarity">
    <text evidence="6 7">Belongs to the TRAFAC class translation factor GTPase superfamily. Classic translation factor GTPase family. CysN/NodQ subfamily.</text>
</comment>
<dbReference type="Pfam" id="PF00009">
    <property type="entry name" value="GTP_EFTU"/>
    <property type="match status" value="1"/>
</dbReference>
<dbReference type="GO" id="GO:0016747">
    <property type="term" value="F:acyltransferase activity, transferring groups other than amino-acyl groups"/>
    <property type="evidence" value="ECO:0007669"/>
    <property type="project" value="InterPro"/>
</dbReference>
<dbReference type="CDD" id="cd04095">
    <property type="entry name" value="CysN_NoDQ_III"/>
    <property type="match status" value="1"/>
</dbReference>
<dbReference type="HAMAP" id="MF_00062">
    <property type="entry name" value="Sulf_adenylyltr_sub1"/>
    <property type="match status" value="1"/>
</dbReference>
<dbReference type="InterPro" id="IPR009000">
    <property type="entry name" value="Transl_B-barrel_sf"/>
</dbReference>
<dbReference type="InterPro" id="IPR016039">
    <property type="entry name" value="Thiolase-like"/>
</dbReference>
<dbReference type="NCBIfam" id="NF003478">
    <property type="entry name" value="PRK05124.1"/>
    <property type="match status" value="1"/>
</dbReference>
<dbReference type="InterPro" id="IPR009001">
    <property type="entry name" value="Transl_elong_EF1A/Init_IF2_C"/>
</dbReference>
<reference evidence="8" key="1">
    <citation type="journal article" date="2018" name="Genome Biol.">
        <title>SKESA: strategic k-mer extension for scrupulous assemblies.</title>
        <authorList>
            <person name="Souvorov A."/>
            <person name="Agarwala R."/>
            <person name="Lipman D.J."/>
        </authorList>
    </citation>
    <scope>NUCLEOTIDE SEQUENCE</scope>
    <source>
        <strain evidence="8">ST-87-5</strain>
    </source>
</reference>
<feature type="binding site" evidence="7">
    <location>
        <begin position="175"/>
        <end position="178"/>
    </location>
    <ligand>
        <name>GTP</name>
        <dbReference type="ChEBI" id="CHEBI:37565"/>
    </ligand>
</feature>
<dbReference type="PROSITE" id="PS51722">
    <property type="entry name" value="G_TR_2"/>
    <property type="match status" value="1"/>
</dbReference>
<comment type="caution">
    <text evidence="8">The sequence shown here is derived from an EMBL/GenBank/DDBJ whole genome shotgun (WGS) entry which is preliminary data.</text>
</comment>
<dbReference type="CDD" id="cd04166">
    <property type="entry name" value="CysN_ATPS"/>
    <property type="match status" value="1"/>
</dbReference>
<name>A0A6D1B0M5_ECOLX</name>
<comment type="catalytic activity">
    <reaction evidence="7">
        <text>sulfate + ATP + H(+) = adenosine 5'-phosphosulfate + diphosphate</text>
        <dbReference type="Rhea" id="RHEA:18133"/>
        <dbReference type="ChEBI" id="CHEBI:15378"/>
        <dbReference type="ChEBI" id="CHEBI:16189"/>
        <dbReference type="ChEBI" id="CHEBI:30616"/>
        <dbReference type="ChEBI" id="CHEBI:33019"/>
        <dbReference type="ChEBI" id="CHEBI:58243"/>
        <dbReference type="EC" id="2.7.7.4"/>
    </reaction>
</comment>
<evidence type="ECO:0000256" key="7">
    <source>
        <dbReference type="HAMAP-Rule" id="MF_00062"/>
    </source>
</evidence>
<dbReference type="InterPro" id="IPR027417">
    <property type="entry name" value="P-loop_NTPase"/>
</dbReference>
<evidence type="ECO:0000256" key="3">
    <source>
        <dbReference type="ARBA" id="ARBA00022741"/>
    </source>
</evidence>
<dbReference type="InterPro" id="IPR031157">
    <property type="entry name" value="G_TR_CS"/>
</dbReference>
<dbReference type="FunFam" id="3.40.50.300:FF:000119">
    <property type="entry name" value="Sulfate adenylyltransferase subunit 1"/>
    <property type="match status" value="1"/>
</dbReference>
<proteinExistence type="inferred from homology"/>
<dbReference type="EC" id="2.7.7.4" evidence="7"/>
<dbReference type="UniPathway" id="UPA00140">
    <property type="reaction ID" value="UER00204"/>
</dbReference>
<dbReference type="CDD" id="cd03695">
    <property type="entry name" value="CysN_NodQ_II"/>
    <property type="match status" value="1"/>
</dbReference>
<dbReference type="GO" id="GO:0003924">
    <property type="term" value="F:GTPase activity"/>
    <property type="evidence" value="ECO:0007669"/>
    <property type="project" value="InterPro"/>
</dbReference>
<dbReference type="GO" id="GO:0005525">
    <property type="term" value="F:GTP binding"/>
    <property type="evidence" value="ECO:0007669"/>
    <property type="project" value="UniProtKB-UniRule"/>
</dbReference>
<sequence>MRASDFGEGGSYKAQGLVTEDIEAYLEQHRHKSMLRFITCGSVDDGKSTLIGRLLYDSKMIFEDQLAALEADSRKMGTQGQEIGFALLVDGLAAEREQGITIDVAYRFFSTDRRKFIVADTPGHEQYTRNMVTGASTADLAVILIDARKGVLTQTRRHSYLTHLIGIRNIVLAVNKMDLVGYDQARFEAIVTDYRAFAERLGITAFTAIPISGFKGDNITTLSANTPWYSGPALIEHLERVPLDQDRLAQGPLRMAVQWVNRPNLDFRGFAGFVNGGRVRVGDAVRVLPSGKTSTVSRIVTQEGDLEEAVVGQSVTLCLGDEIDCSRGDVITTADAPVEVADQFEATLVWMAEEPMLPGRTYLAKIGASTLPVTITEEKYEINVNTLEHLAGKTLGLNGIAVCNLSFDRAVPFTPYAENGDLGGFILIDRMTSATVGAGMIHFSLRRAHNIHWQSLEVDRDAHAEQKRQAPRIVWFTGLSGAGKSTIANLVAKRLFVLGKHVFLLDGAAAVLVGSADFGRASGLKPRARVRAFASIGSEPAIMLTGPMSCTERLLKRAGMQIGDIDLFEVNEAFASVVMSYMRHFDLPHDKVNVAGGAIALGHPLGATGAMLLGTVLDEMERRDLNTAVITLCAAAGMATATLIERV</sequence>
<dbReference type="InterPro" id="IPR041757">
    <property type="entry name" value="CysN_GTP-bd"/>
</dbReference>
<gene>
    <name evidence="7 8" type="primary">cysN</name>
    <name evidence="8" type="ORF">J5U05_003737</name>
</gene>
<dbReference type="Gene3D" id="2.40.30.10">
    <property type="entry name" value="Translation factors"/>
    <property type="match status" value="2"/>
</dbReference>
<dbReference type="Gene3D" id="3.40.50.300">
    <property type="entry name" value="P-loop containing nucleotide triphosphate hydrolases"/>
    <property type="match status" value="1"/>
</dbReference>
<reference evidence="8" key="2">
    <citation type="submission" date="2021-03" db="EMBL/GenBank/DDBJ databases">
        <authorList>
            <consortium name="NCBI Pathogen Detection Project"/>
        </authorList>
    </citation>
    <scope>NUCLEOTIDE SEQUENCE</scope>
    <source>
        <strain evidence="8">ST-87-5</strain>
    </source>
</reference>
<dbReference type="Proteomes" id="UP000871786">
    <property type="component" value="Unassembled WGS sequence"/>
</dbReference>
<dbReference type="Pfam" id="PF01583">
    <property type="entry name" value="APS_kinase"/>
    <property type="match status" value="1"/>
</dbReference>
<dbReference type="GO" id="GO:0044281">
    <property type="term" value="P:small molecule metabolic process"/>
    <property type="evidence" value="ECO:0007669"/>
    <property type="project" value="UniProtKB-ARBA"/>
</dbReference>
<comment type="pathway">
    <text evidence="7">Sulfur metabolism; hydrogen sulfide biosynthesis; sulfite from sulfate: step 1/3.</text>
</comment>
<evidence type="ECO:0000256" key="1">
    <source>
        <dbReference type="ARBA" id="ARBA00022679"/>
    </source>
</evidence>
<dbReference type="InterPro" id="IPR044139">
    <property type="entry name" value="CysN_NoDQ_III"/>
</dbReference>
<dbReference type="PANTHER" id="PTHR23115">
    <property type="entry name" value="TRANSLATION FACTOR"/>
    <property type="match status" value="1"/>
</dbReference>
<dbReference type="InterPro" id="IPR020613">
    <property type="entry name" value="Thiolase_CS"/>
</dbReference>
<feature type="binding site" evidence="7">
    <location>
        <begin position="120"/>
        <end position="124"/>
    </location>
    <ligand>
        <name>GTP</name>
        <dbReference type="ChEBI" id="CHEBI:37565"/>
    </ligand>
</feature>
<dbReference type="Pfam" id="PF02803">
    <property type="entry name" value="Thiolase_C"/>
    <property type="match status" value="1"/>
</dbReference>
<dbReference type="Gene3D" id="3.40.47.10">
    <property type="match status" value="2"/>
</dbReference>
<keyword evidence="5 7" id="KW-0342">GTP-binding</keyword>
<keyword evidence="3 7" id="KW-0547">Nucleotide-binding</keyword>
<keyword evidence="2 7" id="KW-0548">Nucleotidyltransferase</keyword>
<dbReference type="SUPFAM" id="SSF52540">
    <property type="entry name" value="P-loop containing nucleoside triphosphate hydrolases"/>
    <property type="match status" value="2"/>
</dbReference>
<comment type="function">
    <text evidence="7">With CysD forms the ATP sulfurylase (ATPS) that catalyzes the adenylation of sulfate producing adenosine 5'-phosphosulfate (APS) and diphosphate, the first enzymatic step in sulfur assimilation pathway. APS synthesis involves the formation of a high-energy phosphoric-sulfuric acid anhydride bond driven by GTP hydrolysis by CysN coupled to ATP hydrolysis by CysD.</text>
</comment>
<organism evidence="8">
    <name type="scientific">Escherichia coli</name>
    <dbReference type="NCBI Taxonomy" id="562"/>
    <lineage>
        <taxon>Bacteria</taxon>
        <taxon>Pseudomonadati</taxon>
        <taxon>Pseudomonadota</taxon>
        <taxon>Gammaproteobacteria</taxon>
        <taxon>Enterobacterales</taxon>
        <taxon>Enterobacteriaceae</taxon>
        <taxon>Escherichia</taxon>
    </lineage>
</organism>
<dbReference type="InterPro" id="IPR059117">
    <property type="entry name" value="APS_kinase_dom"/>
</dbReference>
<dbReference type="PROSITE" id="PS00737">
    <property type="entry name" value="THIOLASE_2"/>
    <property type="match status" value="1"/>
</dbReference>
<dbReference type="PRINTS" id="PR00315">
    <property type="entry name" value="ELONGATNFCT"/>
</dbReference>
<dbReference type="GO" id="GO:0005524">
    <property type="term" value="F:ATP binding"/>
    <property type="evidence" value="ECO:0007669"/>
    <property type="project" value="UniProtKB-KW"/>
</dbReference>
<dbReference type="AlphaFoldDB" id="A0A6D1B0M5"/>
<dbReference type="EMBL" id="DADRWU010000042">
    <property type="protein sequence ID" value="HBA4248536.1"/>
    <property type="molecule type" value="Genomic_DNA"/>
</dbReference>
<keyword evidence="1 7" id="KW-0808">Transferase</keyword>
<dbReference type="Pfam" id="PF22594">
    <property type="entry name" value="GTP-eEF1A_C"/>
    <property type="match status" value="1"/>
</dbReference>
<dbReference type="InterPro" id="IPR005225">
    <property type="entry name" value="Small_GTP-bd"/>
</dbReference>
<dbReference type="GO" id="GO:0070814">
    <property type="term" value="P:hydrogen sulfide biosynthetic process"/>
    <property type="evidence" value="ECO:0007669"/>
    <property type="project" value="UniProtKB-UniRule"/>
</dbReference>
<dbReference type="SUPFAM" id="SSF50465">
    <property type="entry name" value="EF-Tu/eEF-1alpha/eIF2-gamma C-terminal domain"/>
    <property type="match status" value="1"/>
</dbReference>
<keyword evidence="4 7" id="KW-0067">ATP-binding</keyword>
<dbReference type="GO" id="GO:0004781">
    <property type="term" value="F:sulfate adenylyltransferase (ATP) activity"/>
    <property type="evidence" value="ECO:0007669"/>
    <property type="project" value="UniProtKB-UniRule"/>
</dbReference>
<evidence type="ECO:0000256" key="6">
    <source>
        <dbReference type="ARBA" id="ARBA00061263"/>
    </source>
</evidence>
<dbReference type="InterPro" id="IPR000795">
    <property type="entry name" value="T_Tr_GTP-bd_dom"/>
</dbReference>
<dbReference type="NCBIfam" id="TIGR02034">
    <property type="entry name" value="CysN"/>
    <property type="match status" value="1"/>
</dbReference>
<evidence type="ECO:0000256" key="5">
    <source>
        <dbReference type="ARBA" id="ARBA00023134"/>
    </source>
</evidence>
<accession>A0A6D1B0M5</accession>
<evidence type="ECO:0000256" key="4">
    <source>
        <dbReference type="ARBA" id="ARBA00022840"/>
    </source>
</evidence>
<feature type="binding site" evidence="7">
    <location>
        <begin position="41"/>
        <end position="48"/>
    </location>
    <ligand>
        <name>GTP</name>
        <dbReference type="ChEBI" id="CHEBI:37565"/>
    </ligand>
</feature>
<protein>
    <recommendedName>
        <fullName evidence="7">Sulfate adenylyltransferase subunit 1</fullName>
        <ecNumber evidence="7">2.7.7.4</ecNumber>
    </recommendedName>
    <alternativeName>
        <fullName evidence="7">ATP-sulfurylase large subunit</fullName>
    </alternativeName>
    <alternativeName>
        <fullName evidence="7">Sulfate adenylate transferase</fullName>
        <shortName evidence="7">SAT</shortName>
    </alternativeName>
</protein>
<dbReference type="PROSITE" id="PS00301">
    <property type="entry name" value="G_TR_1"/>
    <property type="match status" value="1"/>
</dbReference>
<dbReference type="NCBIfam" id="TIGR00231">
    <property type="entry name" value="small_GTP"/>
    <property type="match status" value="1"/>
</dbReference>